<dbReference type="Proteomes" id="UP000656042">
    <property type="component" value="Unassembled WGS sequence"/>
</dbReference>
<dbReference type="PANTHER" id="PTHR11361:SF34">
    <property type="entry name" value="DNA MISMATCH REPAIR PROTEIN MSH1, MITOCHONDRIAL"/>
    <property type="match status" value="1"/>
</dbReference>
<name>A0A8J3BUM2_9ACTN</name>
<dbReference type="InterPro" id="IPR000432">
    <property type="entry name" value="DNA_mismatch_repair_MutS_C"/>
</dbReference>
<keyword evidence="3" id="KW-0238">DNA-binding</keyword>
<gene>
    <name evidence="5" type="ORF">GCM10012284_12310</name>
</gene>
<keyword evidence="6" id="KW-1185">Reference proteome</keyword>
<dbReference type="Gene3D" id="3.40.50.300">
    <property type="entry name" value="P-loop containing nucleotide triphosphate hydrolases"/>
    <property type="match status" value="1"/>
</dbReference>
<reference evidence="5" key="2">
    <citation type="submission" date="2020-09" db="EMBL/GenBank/DDBJ databases">
        <authorList>
            <person name="Sun Q."/>
            <person name="Zhou Y."/>
        </authorList>
    </citation>
    <scope>NUCLEOTIDE SEQUENCE</scope>
    <source>
        <strain evidence="5">CGMCC 4.7299</strain>
    </source>
</reference>
<dbReference type="GO" id="GO:0006298">
    <property type="term" value="P:mismatch repair"/>
    <property type="evidence" value="ECO:0007669"/>
    <property type="project" value="InterPro"/>
</dbReference>
<organism evidence="5 6">
    <name type="scientific">Mangrovihabitans endophyticus</name>
    <dbReference type="NCBI Taxonomy" id="1751298"/>
    <lineage>
        <taxon>Bacteria</taxon>
        <taxon>Bacillati</taxon>
        <taxon>Actinomycetota</taxon>
        <taxon>Actinomycetes</taxon>
        <taxon>Micromonosporales</taxon>
        <taxon>Micromonosporaceae</taxon>
        <taxon>Mangrovihabitans</taxon>
    </lineage>
</organism>
<protein>
    <submittedName>
        <fullName evidence="5">DNA mismatch repair protein MutS</fullName>
    </submittedName>
</protein>
<comment type="caution">
    <text evidence="5">The sequence shown here is derived from an EMBL/GenBank/DDBJ whole genome shotgun (WGS) entry which is preliminary data.</text>
</comment>
<dbReference type="EMBL" id="BMMX01000002">
    <property type="protein sequence ID" value="GGK79837.1"/>
    <property type="molecule type" value="Genomic_DNA"/>
</dbReference>
<dbReference type="SUPFAM" id="SSF52540">
    <property type="entry name" value="P-loop containing nucleoside triphosphate hydrolases"/>
    <property type="match status" value="1"/>
</dbReference>
<dbReference type="InterPro" id="IPR045076">
    <property type="entry name" value="MutS"/>
</dbReference>
<reference evidence="5" key="1">
    <citation type="journal article" date="2014" name="Int. J. Syst. Evol. Microbiol.">
        <title>Complete genome sequence of Corynebacterium casei LMG S-19264T (=DSM 44701T), isolated from a smear-ripened cheese.</title>
        <authorList>
            <consortium name="US DOE Joint Genome Institute (JGI-PGF)"/>
            <person name="Walter F."/>
            <person name="Albersmeier A."/>
            <person name="Kalinowski J."/>
            <person name="Ruckert C."/>
        </authorList>
    </citation>
    <scope>NUCLEOTIDE SEQUENCE</scope>
    <source>
        <strain evidence="5">CGMCC 4.7299</strain>
    </source>
</reference>
<proteinExistence type="predicted"/>
<evidence type="ECO:0000256" key="3">
    <source>
        <dbReference type="ARBA" id="ARBA00023125"/>
    </source>
</evidence>
<evidence type="ECO:0000256" key="1">
    <source>
        <dbReference type="ARBA" id="ARBA00022741"/>
    </source>
</evidence>
<dbReference type="GO" id="GO:0005524">
    <property type="term" value="F:ATP binding"/>
    <property type="evidence" value="ECO:0007669"/>
    <property type="project" value="UniProtKB-KW"/>
</dbReference>
<dbReference type="RefSeq" id="WP_189078092.1">
    <property type="nucleotide sequence ID" value="NZ_BMMX01000002.1"/>
</dbReference>
<dbReference type="SMART" id="SM00534">
    <property type="entry name" value="MUTSac"/>
    <property type="match status" value="1"/>
</dbReference>
<dbReference type="PANTHER" id="PTHR11361">
    <property type="entry name" value="DNA MISMATCH REPAIR PROTEIN MUTS FAMILY MEMBER"/>
    <property type="match status" value="1"/>
</dbReference>
<evidence type="ECO:0000313" key="5">
    <source>
        <dbReference type="EMBL" id="GGK79837.1"/>
    </source>
</evidence>
<keyword evidence="2" id="KW-0067">ATP-binding</keyword>
<dbReference type="GO" id="GO:0030983">
    <property type="term" value="F:mismatched DNA binding"/>
    <property type="evidence" value="ECO:0007669"/>
    <property type="project" value="InterPro"/>
</dbReference>
<dbReference type="Pfam" id="PF00488">
    <property type="entry name" value="MutS_V"/>
    <property type="match status" value="1"/>
</dbReference>
<evidence type="ECO:0000259" key="4">
    <source>
        <dbReference type="SMART" id="SM00534"/>
    </source>
</evidence>
<dbReference type="GO" id="GO:0005829">
    <property type="term" value="C:cytosol"/>
    <property type="evidence" value="ECO:0007669"/>
    <property type="project" value="TreeGrafter"/>
</dbReference>
<evidence type="ECO:0000313" key="6">
    <source>
        <dbReference type="Proteomes" id="UP000656042"/>
    </source>
</evidence>
<keyword evidence="1" id="KW-0547">Nucleotide-binding</keyword>
<feature type="domain" description="DNA mismatch repair proteins mutS family" evidence="4">
    <location>
        <begin position="325"/>
        <end position="508"/>
    </location>
</feature>
<dbReference type="AlphaFoldDB" id="A0A8J3BUM2"/>
<dbReference type="GO" id="GO:0140664">
    <property type="term" value="F:ATP-dependent DNA damage sensor activity"/>
    <property type="evidence" value="ECO:0007669"/>
    <property type="project" value="InterPro"/>
</dbReference>
<dbReference type="InterPro" id="IPR027417">
    <property type="entry name" value="P-loop_NTPase"/>
</dbReference>
<sequence>MKTFLLLADRDLDPEQPLPFGTDDLVQDLHLDTLYEAMSGGDDFLAEVVRRVVPVGLSDVEEIRYRQDVLADCAAHPQVISDLYTLTVDAIKGEKKSYFGFGFLHSSPDLVLHRSVEVLQMFAGMLRRLRAIADTHGAEFQSAGFTRFFAMIAEELDDDYLTGLDEHVKQLQFRDGVLISALLGRGGRGIDYVLRRAVNRPSWWQKLTADVPETYTYRIPDRDEAGARALGELRDRGVNLVANALAQSTEHILAFFTMLRTELAFYLGCLRLQQRLDRLHAPLCRPEPQAAERDGIAASGLYDVCLALRAPQQQVVLNDLTAADTRLIVVTGANQGGKSTLLRAIGLAQVMMQCGMPVGATSLTAGIRSGIFTHFKREEDAGMDSGKLDEEMARMAGIADHLRGHALVLFNESFAATNEREGSEINRQIIQALTERHVSVVTVTHLYDLAHQMQSASPEHAVFLRAERRPDGRRTFKVVAGEPLPTSYGADLYHDIFGADERAKQPAAP</sequence>
<accession>A0A8J3BUM2</accession>
<evidence type="ECO:0000256" key="2">
    <source>
        <dbReference type="ARBA" id="ARBA00022840"/>
    </source>
</evidence>